<dbReference type="EMBL" id="JH993016">
    <property type="protein sequence ID" value="EKX42468.1"/>
    <property type="molecule type" value="Genomic_DNA"/>
</dbReference>
<evidence type="ECO:0000313" key="5">
    <source>
        <dbReference type="EMBL" id="EKX42468.1"/>
    </source>
</evidence>
<feature type="domain" description="SAP" evidence="4">
    <location>
        <begin position="1"/>
        <end position="31"/>
    </location>
</feature>
<dbReference type="InterPro" id="IPR036612">
    <property type="entry name" value="KH_dom_type_1_sf"/>
</dbReference>
<reference evidence="7" key="2">
    <citation type="submission" date="2012-11" db="EMBL/GenBank/DDBJ databases">
        <authorList>
            <person name="Kuo A."/>
            <person name="Curtis B.A."/>
            <person name="Tanifuji G."/>
            <person name="Burki F."/>
            <person name="Gruber A."/>
            <person name="Irimia M."/>
            <person name="Maruyama S."/>
            <person name="Arias M.C."/>
            <person name="Ball S.G."/>
            <person name="Gile G.H."/>
            <person name="Hirakawa Y."/>
            <person name="Hopkins J.F."/>
            <person name="Rensing S.A."/>
            <person name="Schmutz J."/>
            <person name="Symeonidi A."/>
            <person name="Elias M."/>
            <person name="Eveleigh R.J."/>
            <person name="Herman E.K."/>
            <person name="Klute M.J."/>
            <person name="Nakayama T."/>
            <person name="Obornik M."/>
            <person name="Reyes-Prieto A."/>
            <person name="Armbrust E.V."/>
            <person name="Aves S.J."/>
            <person name="Beiko R.G."/>
            <person name="Coutinho P."/>
            <person name="Dacks J.B."/>
            <person name="Durnford D.G."/>
            <person name="Fast N.M."/>
            <person name="Green B.R."/>
            <person name="Grisdale C."/>
            <person name="Hempe F."/>
            <person name="Henrissat B."/>
            <person name="Hoppner M.P."/>
            <person name="Ishida K.-I."/>
            <person name="Kim E."/>
            <person name="Koreny L."/>
            <person name="Kroth P.G."/>
            <person name="Liu Y."/>
            <person name="Malik S.-B."/>
            <person name="Maier U.G."/>
            <person name="McRose D."/>
            <person name="Mock T."/>
            <person name="Neilson J.A."/>
            <person name="Onodera N.T."/>
            <person name="Poole A.M."/>
            <person name="Pritham E.J."/>
            <person name="Richards T.A."/>
            <person name="Rocap G."/>
            <person name="Roy S.W."/>
            <person name="Sarai C."/>
            <person name="Schaack S."/>
            <person name="Shirato S."/>
            <person name="Slamovits C.H."/>
            <person name="Spencer D.F."/>
            <person name="Suzuki S."/>
            <person name="Worden A.Z."/>
            <person name="Zauner S."/>
            <person name="Barry K."/>
            <person name="Bell C."/>
            <person name="Bharti A.K."/>
            <person name="Crow J.A."/>
            <person name="Grimwood J."/>
            <person name="Kramer R."/>
            <person name="Lindquist E."/>
            <person name="Lucas S."/>
            <person name="Salamov A."/>
            <person name="McFadden G.I."/>
            <person name="Lane C.E."/>
            <person name="Keeling P.J."/>
            <person name="Gray M.W."/>
            <person name="Grigoriev I.V."/>
            <person name="Archibald J.M."/>
        </authorList>
    </citation>
    <scope>NUCLEOTIDE SEQUENCE</scope>
    <source>
        <strain evidence="7">CCMP2712</strain>
    </source>
</reference>
<sequence>MVVELKKELESRGLDSKGLKADLVARLSEALKNEQGPDSEAGTKEPSVVESNSEAKESSASDAKDVNGIDADSKQPSQPADESQADVKPPAEVAAPAKDAPATKSRLRKAMMLLERGQGRKMMMKTPARDQRQTIHKRLLPMKRRPMSDHLPIRLQRALRLAMHSQPTTPRRLLLRSLLQPIPLLAKPLQRILHLLEPLHTLLLLNSLLHMIMHKLLARQIPISRYYWQQYNYAQYYQGYGAYPGYEQYGGAGVTQTVVVEVPNDKVGLVIGKGGCTIKELQQRTGCKMQITPDAAWAGKSDPRPIQLQGTEQQIYWVEQLIAEKINIPIENILQTQQVKPGLPPPADMGLAQYGMPPPYGAPTADPPVGAFQTFIIKVPNDKVGLVIGKGGCTIKEIQQRSGVKMQITPDAAWAGRAEPRPVQVQGTSQQIYWAKYLIAEKVNLPIEQLETVEAPPGS</sequence>
<dbReference type="Pfam" id="PF02037">
    <property type="entry name" value="SAP"/>
    <property type="match status" value="1"/>
</dbReference>
<evidence type="ECO:0000259" key="4">
    <source>
        <dbReference type="PROSITE" id="PS50800"/>
    </source>
</evidence>
<proteinExistence type="predicted"/>
<evidence type="ECO:0000256" key="1">
    <source>
        <dbReference type="ARBA" id="ARBA00022737"/>
    </source>
</evidence>
<dbReference type="PROSITE" id="PS50800">
    <property type="entry name" value="SAP"/>
    <property type="match status" value="1"/>
</dbReference>
<dbReference type="InterPro" id="IPR004088">
    <property type="entry name" value="KH_dom_type_1"/>
</dbReference>
<dbReference type="STRING" id="905079.L1J1R4"/>
<dbReference type="InterPro" id="IPR003034">
    <property type="entry name" value="SAP_dom"/>
</dbReference>
<dbReference type="PROSITE" id="PS50084">
    <property type="entry name" value="KH_TYPE_1"/>
    <property type="match status" value="2"/>
</dbReference>
<reference evidence="5 7" key="1">
    <citation type="journal article" date="2012" name="Nature">
        <title>Algal genomes reveal evolutionary mosaicism and the fate of nucleomorphs.</title>
        <authorList>
            <consortium name="DOE Joint Genome Institute"/>
            <person name="Curtis B.A."/>
            <person name="Tanifuji G."/>
            <person name="Burki F."/>
            <person name="Gruber A."/>
            <person name="Irimia M."/>
            <person name="Maruyama S."/>
            <person name="Arias M.C."/>
            <person name="Ball S.G."/>
            <person name="Gile G.H."/>
            <person name="Hirakawa Y."/>
            <person name="Hopkins J.F."/>
            <person name="Kuo A."/>
            <person name="Rensing S.A."/>
            <person name="Schmutz J."/>
            <person name="Symeonidi A."/>
            <person name="Elias M."/>
            <person name="Eveleigh R.J."/>
            <person name="Herman E.K."/>
            <person name="Klute M.J."/>
            <person name="Nakayama T."/>
            <person name="Obornik M."/>
            <person name="Reyes-Prieto A."/>
            <person name="Armbrust E.V."/>
            <person name="Aves S.J."/>
            <person name="Beiko R.G."/>
            <person name="Coutinho P."/>
            <person name="Dacks J.B."/>
            <person name="Durnford D.G."/>
            <person name="Fast N.M."/>
            <person name="Green B.R."/>
            <person name="Grisdale C.J."/>
            <person name="Hempel F."/>
            <person name="Henrissat B."/>
            <person name="Hoppner M.P."/>
            <person name="Ishida K."/>
            <person name="Kim E."/>
            <person name="Koreny L."/>
            <person name="Kroth P.G."/>
            <person name="Liu Y."/>
            <person name="Malik S.B."/>
            <person name="Maier U.G."/>
            <person name="McRose D."/>
            <person name="Mock T."/>
            <person name="Neilson J.A."/>
            <person name="Onodera N.T."/>
            <person name="Poole A.M."/>
            <person name="Pritham E.J."/>
            <person name="Richards T.A."/>
            <person name="Rocap G."/>
            <person name="Roy S.W."/>
            <person name="Sarai C."/>
            <person name="Schaack S."/>
            <person name="Shirato S."/>
            <person name="Slamovits C.H."/>
            <person name="Spencer D.F."/>
            <person name="Suzuki S."/>
            <person name="Worden A.Z."/>
            <person name="Zauner S."/>
            <person name="Barry K."/>
            <person name="Bell C."/>
            <person name="Bharti A.K."/>
            <person name="Crow J.A."/>
            <person name="Grimwood J."/>
            <person name="Kramer R."/>
            <person name="Lindquist E."/>
            <person name="Lucas S."/>
            <person name="Salamov A."/>
            <person name="McFadden G.I."/>
            <person name="Lane C.E."/>
            <person name="Keeling P.J."/>
            <person name="Gray M.W."/>
            <person name="Grigoriev I.V."/>
            <person name="Archibald J.M."/>
        </authorList>
    </citation>
    <scope>NUCLEOTIDE SEQUENCE</scope>
    <source>
        <strain evidence="5 7">CCMP2712</strain>
    </source>
</reference>
<protein>
    <recommendedName>
        <fullName evidence="4">SAP domain-containing protein</fullName>
    </recommendedName>
</protein>
<dbReference type="PaxDb" id="55529-EKX42468"/>
<dbReference type="GeneID" id="17299239"/>
<dbReference type="GO" id="GO:0003723">
    <property type="term" value="F:RNA binding"/>
    <property type="evidence" value="ECO:0007669"/>
    <property type="project" value="UniProtKB-UniRule"/>
</dbReference>
<reference evidence="6" key="3">
    <citation type="submission" date="2015-06" db="UniProtKB">
        <authorList>
            <consortium name="EnsemblProtists"/>
        </authorList>
    </citation>
    <scope>IDENTIFICATION</scope>
</reference>
<dbReference type="RefSeq" id="XP_005829448.1">
    <property type="nucleotide sequence ID" value="XM_005829391.1"/>
</dbReference>
<dbReference type="InterPro" id="IPR004087">
    <property type="entry name" value="KH_dom"/>
</dbReference>
<dbReference type="KEGG" id="gtt:GUITHDRAFT_141154"/>
<keyword evidence="2" id="KW-0694">RNA-binding</keyword>
<dbReference type="SUPFAM" id="SSF54791">
    <property type="entry name" value="Eukaryotic type KH-domain (KH-domain type I)"/>
    <property type="match status" value="2"/>
</dbReference>
<feature type="region of interest" description="Disordered" evidence="3">
    <location>
        <begin position="1"/>
        <end position="20"/>
    </location>
</feature>
<dbReference type="CDD" id="cd00105">
    <property type="entry name" value="KH-I"/>
    <property type="match status" value="2"/>
</dbReference>
<feature type="compositionally biased region" description="Low complexity" evidence="3">
    <location>
        <begin position="86"/>
        <end position="102"/>
    </location>
</feature>
<keyword evidence="1" id="KW-0677">Repeat</keyword>
<dbReference type="HOGENOM" id="CLU_596495_0_0_1"/>
<feature type="compositionally biased region" description="Basic and acidic residues" evidence="3">
    <location>
        <begin position="53"/>
        <end position="73"/>
    </location>
</feature>
<dbReference type="SMART" id="SM00513">
    <property type="entry name" value="SAP"/>
    <property type="match status" value="1"/>
</dbReference>
<dbReference type="InterPro" id="IPR036361">
    <property type="entry name" value="SAP_dom_sf"/>
</dbReference>
<feature type="region of interest" description="Disordered" evidence="3">
    <location>
        <begin position="30"/>
        <end position="106"/>
    </location>
</feature>
<evidence type="ECO:0000313" key="6">
    <source>
        <dbReference type="EnsemblProtists" id="EKX42468"/>
    </source>
</evidence>
<dbReference type="AlphaFoldDB" id="L1J1R4"/>
<dbReference type="Proteomes" id="UP000011087">
    <property type="component" value="Unassembled WGS sequence"/>
</dbReference>
<evidence type="ECO:0000313" key="7">
    <source>
        <dbReference type="Proteomes" id="UP000011087"/>
    </source>
</evidence>
<dbReference type="Gene3D" id="3.30.1370.10">
    <property type="entry name" value="K Homology domain, type 1"/>
    <property type="match status" value="2"/>
</dbReference>
<dbReference type="Gene3D" id="1.10.720.30">
    <property type="entry name" value="SAP domain"/>
    <property type="match status" value="1"/>
</dbReference>
<dbReference type="Pfam" id="PF00013">
    <property type="entry name" value="KH_1"/>
    <property type="match status" value="2"/>
</dbReference>
<evidence type="ECO:0000256" key="2">
    <source>
        <dbReference type="PROSITE-ProRule" id="PRU00117"/>
    </source>
</evidence>
<dbReference type="EnsemblProtists" id="EKX42468">
    <property type="protein sequence ID" value="EKX42468"/>
    <property type="gene ID" value="GUITHDRAFT_141154"/>
</dbReference>
<keyword evidence="7" id="KW-1185">Reference proteome</keyword>
<dbReference type="SMART" id="SM00322">
    <property type="entry name" value="KH"/>
    <property type="match status" value="2"/>
</dbReference>
<gene>
    <name evidence="5" type="ORF">GUITHDRAFT_141154</name>
</gene>
<name>L1J1R4_GUITC</name>
<organism evidence="5">
    <name type="scientific">Guillardia theta (strain CCMP2712)</name>
    <name type="common">Cryptophyte</name>
    <dbReference type="NCBI Taxonomy" id="905079"/>
    <lineage>
        <taxon>Eukaryota</taxon>
        <taxon>Cryptophyceae</taxon>
        <taxon>Pyrenomonadales</taxon>
        <taxon>Geminigeraceae</taxon>
        <taxon>Guillardia</taxon>
    </lineage>
</organism>
<dbReference type="PANTHER" id="PTHR10288">
    <property type="entry name" value="KH DOMAIN CONTAINING RNA BINDING PROTEIN"/>
    <property type="match status" value="1"/>
</dbReference>
<accession>L1J1R4</accession>
<dbReference type="eggNOG" id="KOG1676">
    <property type="taxonomic scope" value="Eukaryota"/>
</dbReference>
<dbReference type="OrthoDB" id="5204190at2759"/>
<dbReference type="SUPFAM" id="SSF68906">
    <property type="entry name" value="SAP domain"/>
    <property type="match status" value="1"/>
</dbReference>
<evidence type="ECO:0000256" key="3">
    <source>
        <dbReference type="SAM" id="MobiDB-lite"/>
    </source>
</evidence>